<reference evidence="1" key="1">
    <citation type="journal article" date="2020" name="Nature">
        <title>Giant virus diversity and host interactions through global metagenomics.</title>
        <authorList>
            <person name="Schulz F."/>
            <person name="Roux S."/>
            <person name="Paez-Espino D."/>
            <person name="Jungbluth S."/>
            <person name="Walsh D.A."/>
            <person name="Denef V.J."/>
            <person name="McMahon K.D."/>
            <person name="Konstantinidis K.T."/>
            <person name="Eloe-Fadrosh E.A."/>
            <person name="Kyrpides N.C."/>
            <person name="Woyke T."/>
        </authorList>
    </citation>
    <scope>NUCLEOTIDE SEQUENCE</scope>
    <source>
        <strain evidence="1">GVMAG-M-3300023174-30</strain>
    </source>
</reference>
<dbReference type="AlphaFoldDB" id="A0A6C0DL22"/>
<dbReference type="EMBL" id="MN739643">
    <property type="protein sequence ID" value="QHT17648.1"/>
    <property type="molecule type" value="Genomic_DNA"/>
</dbReference>
<protein>
    <submittedName>
        <fullName evidence="1">Uncharacterized protein</fullName>
    </submittedName>
</protein>
<accession>A0A6C0DL22</accession>
<name>A0A6C0DL22_9ZZZZ</name>
<evidence type="ECO:0000313" key="1">
    <source>
        <dbReference type="EMBL" id="QHT17648.1"/>
    </source>
</evidence>
<proteinExistence type="predicted"/>
<organism evidence="1">
    <name type="scientific">viral metagenome</name>
    <dbReference type="NCBI Taxonomy" id="1070528"/>
    <lineage>
        <taxon>unclassified sequences</taxon>
        <taxon>metagenomes</taxon>
        <taxon>organismal metagenomes</taxon>
    </lineage>
</organism>
<sequence length="43" mass="5137">MIVGGLLISVAFMVYLYNRPLTDINKKSLKYYKLKWRHSLFLC</sequence>